<keyword evidence="1" id="KW-0812">Transmembrane</keyword>
<reference evidence="2 3" key="1">
    <citation type="submission" date="2019-02" db="EMBL/GenBank/DDBJ databases">
        <title>Deep-cultivation of Planctomycetes and their phenomic and genomic characterization uncovers novel biology.</title>
        <authorList>
            <person name="Wiegand S."/>
            <person name="Jogler M."/>
            <person name="Boedeker C."/>
            <person name="Pinto D."/>
            <person name="Vollmers J."/>
            <person name="Rivas-Marin E."/>
            <person name="Kohn T."/>
            <person name="Peeters S.H."/>
            <person name="Heuer A."/>
            <person name="Rast P."/>
            <person name="Oberbeckmann S."/>
            <person name="Bunk B."/>
            <person name="Jeske O."/>
            <person name="Meyerdierks A."/>
            <person name="Storesund J.E."/>
            <person name="Kallscheuer N."/>
            <person name="Luecker S."/>
            <person name="Lage O.M."/>
            <person name="Pohl T."/>
            <person name="Merkel B.J."/>
            <person name="Hornburger P."/>
            <person name="Mueller R.-W."/>
            <person name="Bruemmer F."/>
            <person name="Labrenz M."/>
            <person name="Spormann A.M."/>
            <person name="Op den Camp H."/>
            <person name="Overmann J."/>
            <person name="Amann R."/>
            <person name="Jetten M.S.M."/>
            <person name="Mascher T."/>
            <person name="Medema M.H."/>
            <person name="Devos D.P."/>
            <person name="Kaster A.-K."/>
            <person name="Ovreas L."/>
            <person name="Rohde M."/>
            <person name="Galperin M.Y."/>
            <person name="Jogler C."/>
        </authorList>
    </citation>
    <scope>NUCLEOTIDE SEQUENCE [LARGE SCALE GENOMIC DNA]</scope>
    <source>
        <strain evidence="2 3">Pan181</strain>
    </source>
</reference>
<evidence type="ECO:0000313" key="3">
    <source>
        <dbReference type="Proteomes" id="UP000315750"/>
    </source>
</evidence>
<accession>A0A518AIW7</accession>
<organism evidence="2 3">
    <name type="scientific">Aeoliella mucimassa</name>
    <dbReference type="NCBI Taxonomy" id="2527972"/>
    <lineage>
        <taxon>Bacteria</taxon>
        <taxon>Pseudomonadati</taxon>
        <taxon>Planctomycetota</taxon>
        <taxon>Planctomycetia</taxon>
        <taxon>Pirellulales</taxon>
        <taxon>Lacipirellulaceae</taxon>
        <taxon>Aeoliella</taxon>
    </lineage>
</organism>
<name>A0A518AIW7_9BACT</name>
<sequence>MHRQPQPRSGEGFATFEIFVISPILLVVGAVTTFFIRTMASTSHWSTWTPQVVLGIPFLVAYGWITPLAIFRGASSYLREKLSRTS</sequence>
<feature type="transmembrane region" description="Helical" evidence="1">
    <location>
        <begin position="48"/>
        <end position="71"/>
    </location>
</feature>
<gene>
    <name evidence="2" type="ORF">Pan181_08550</name>
</gene>
<dbReference type="EMBL" id="CP036278">
    <property type="protein sequence ID" value="QDU54672.1"/>
    <property type="molecule type" value="Genomic_DNA"/>
</dbReference>
<keyword evidence="1" id="KW-1133">Transmembrane helix</keyword>
<feature type="transmembrane region" description="Helical" evidence="1">
    <location>
        <begin position="12"/>
        <end position="36"/>
    </location>
</feature>
<proteinExistence type="predicted"/>
<dbReference type="KEGG" id="amuc:Pan181_08550"/>
<protein>
    <submittedName>
        <fullName evidence="2">Uncharacterized protein</fullName>
    </submittedName>
</protein>
<keyword evidence="3" id="KW-1185">Reference proteome</keyword>
<dbReference type="AlphaFoldDB" id="A0A518AIW7"/>
<dbReference type="Proteomes" id="UP000315750">
    <property type="component" value="Chromosome"/>
</dbReference>
<evidence type="ECO:0000313" key="2">
    <source>
        <dbReference type="EMBL" id="QDU54672.1"/>
    </source>
</evidence>
<keyword evidence="1" id="KW-0472">Membrane</keyword>
<evidence type="ECO:0000256" key="1">
    <source>
        <dbReference type="SAM" id="Phobius"/>
    </source>
</evidence>